<dbReference type="CDD" id="cd04301">
    <property type="entry name" value="NAT_SF"/>
    <property type="match status" value="1"/>
</dbReference>
<evidence type="ECO:0000313" key="4">
    <source>
        <dbReference type="EMBL" id="KZE69266.1"/>
    </source>
</evidence>
<protein>
    <submittedName>
        <fullName evidence="4">Acetyltransferase</fullName>
    </submittedName>
</protein>
<gene>
    <name evidence="4" type="ORF">AWM68_03080</name>
</gene>
<dbReference type="Pfam" id="PF00583">
    <property type="entry name" value="Acetyltransf_1"/>
    <property type="match status" value="1"/>
</dbReference>
<dbReference type="PANTHER" id="PTHR43420">
    <property type="entry name" value="ACETYLTRANSFERASE"/>
    <property type="match status" value="1"/>
</dbReference>
<accession>A0A161RX14</accession>
<dbReference type="PANTHER" id="PTHR43420:SF44">
    <property type="entry name" value="ACETYLTRANSFERASE YPEA"/>
    <property type="match status" value="1"/>
</dbReference>
<keyword evidence="1 4" id="KW-0808">Transferase</keyword>
<dbReference type="InterPro" id="IPR016181">
    <property type="entry name" value="Acyl_CoA_acyltransferase"/>
</dbReference>
<feature type="domain" description="N-acetyltransferase" evidence="3">
    <location>
        <begin position="8"/>
        <end position="172"/>
    </location>
</feature>
<proteinExistence type="predicted"/>
<evidence type="ECO:0000256" key="1">
    <source>
        <dbReference type="ARBA" id="ARBA00022679"/>
    </source>
</evidence>
<evidence type="ECO:0000313" key="5">
    <source>
        <dbReference type="Proteomes" id="UP000076567"/>
    </source>
</evidence>
<sequence>MVNHLKQIVVQKVSHDDHEVIISLLKEIAQWLKDHKINQWSYLLVGGDDEEIIYAIQHDHTYKVLKDDTLIATFTLSPEQSEWDQHIFGKDAFSDSMYLHRLAVVPEYMNQGIGKEILHWIQENMGKEKKYIKLDCVADNVKLNRFYQDNGFEYLGETDNHSKYRKVLVRRA</sequence>
<reference evidence="5" key="1">
    <citation type="submission" date="2016-01" db="EMBL/GenBank/DDBJ databases">
        <title>Draft genome of Chromobacterium sp. F49.</title>
        <authorList>
            <person name="Hong K.W."/>
        </authorList>
    </citation>
    <scope>NUCLEOTIDE SEQUENCE [LARGE SCALE GENOMIC DNA]</scope>
    <source>
        <strain evidence="5">P7IIIA</strain>
    </source>
</reference>
<comment type="caution">
    <text evidence="4">The sequence shown here is derived from an EMBL/GenBank/DDBJ whole genome shotgun (WGS) entry which is preliminary data.</text>
</comment>
<dbReference type="Gene3D" id="3.40.630.30">
    <property type="match status" value="1"/>
</dbReference>
<dbReference type="AlphaFoldDB" id="A0A161RX14"/>
<dbReference type="OrthoDB" id="6382410at2"/>
<keyword evidence="2" id="KW-0012">Acyltransferase</keyword>
<dbReference type="SUPFAM" id="SSF55729">
    <property type="entry name" value="Acyl-CoA N-acyltransferases (Nat)"/>
    <property type="match status" value="1"/>
</dbReference>
<evidence type="ECO:0000259" key="3">
    <source>
        <dbReference type="PROSITE" id="PS51186"/>
    </source>
</evidence>
<evidence type="ECO:0000256" key="2">
    <source>
        <dbReference type="ARBA" id="ARBA00023315"/>
    </source>
</evidence>
<keyword evidence="5" id="KW-1185">Reference proteome</keyword>
<name>A0A161RX14_9BACL</name>
<dbReference type="EMBL" id="LRFC01000001">
    <property type="protein sequence ID" value="KZE69266.1"/>
    <property type="molecule type" value="Genomic_DNA"/>
</dbReference>
<dbReference type="Proteomes" id="UP000076567">
    <property type="component" value="Unassembled WGS sequence"/>
</dbReference>
<dbReference type="InterPro" id="IPR050680">
    <property type="entry name" value="YpeA/RimI_acetyltransf"/>
</dbReference>
<organism evidence="4 5">
    <name type="scientific">Fictibacillus phosphorivorans</name>
    <dbReference type="NCBI Taxonomy" id="1221500"/>
    <lineage>
        <taxon>Bacteria</taxon>
        <taxon>Bacillati</taxon>
        <taxon>Bacillota</taxon>
        <taxon>Bacilli</taxon>
        <taxon>Bacillales</taxon>
        <taxon>Fictibacillaceae</taxon>
        <taxon>Fictibacillus</taxon>
    </lineage>
</organism>
<dbReference type="GO" id="GO:0016747">
    <property type="term" value="F:acyltransferase activity, transferring groups other than amino-acyl groups"/>
    <property type="evidence" value="ECO:0007669"/>
    <property type="project" value="InterPro"/>
</dbReference>
<dbReference type="PROSITE" id="PS51186">
    <property type="entry name" value="GNAT"/>
    <property type="match status" value="1"/>
</dbReference>
<dbReference type="InterPro" id="IPR000182">
    <property type="entry name" value="GNAT_dom"/>
</dbReference>